<dbReference type="EMBL" id="DS114297">
    <property type="protein sequence ID" value="EAX88543.1"/>
    <property type="molecule type" value="Genomic_DNA"/>
</dbReference>
<evidence type="ECO:0000313" key="3">
    <source>
        <dbReference type="EMBL" id="EAX88543.1"/>
    </source>
</evidence>
<reference evidence="3" key="2">
    <citation type="journal article" date="2007" name="Science">
        <title>Draft genome sequence of the sexually transmitted pathogen Trichomonas vaginalis.</title>
        <authorList>
            <person name="Carlton J.M."/>
            <person name="Hirt R.P."/>
            <person name="Silva J.C."/>
            <person name="Delcher A.L."/>
            <person name="Schatz M."/>
            <person name="Zhao Q."/>
            <person name="Wortman J.R."/>
            <person name="Bidwell S.L."/>
            <person name="Alsmark U.C.M."/>
            <person name="Besteiro S."/>
            <person name="Sicheritz-Ponten T."/>
            <person name="Noel C.J."/>
            <person name="Dacks J.B."/>
            <person name="Foster P.G."/>
            <person name="Simillion C."/>
            <person name="Van de Peer Y."/>
            <person name="Miranda-Saavedra D."/>
            <person name="Barton G.J."/>
            <person name="Westrop G.D."/>
            <person name="Mueller S."/>
            <person name="Dessi D."/>
            <person name="Fiori P.L."/>
            <person name="Ren Q."/>
            <person name="Paulsen I."/>
            <person name="Zhang H."/>
            <person name="Bastida-Corcuera F.D."/>
            <person name="Simoes-Barbosa A."/>
            <person name="Brown M.T."/>
            <person name="Hayes R.D."/>
            <person name="Mukherjee M."/>
            <person name="Okumura C.Y."/>
            <person name="Schneider R."/>
            <person name="Smith A.J."/>
            <person name="Vanacova S."/>
            <person name="Villalvazo M."/>
            <person name="Haas B.J."/>
            <person name="Pertea M."/>
            <person name="Feldblyum T.V."/>
            <person name="Utterback T.R."/>
            <person name="Shu C.L."/>
            <person name="Osoegawa K."/>
            <person name="de Jong P.J."/>
            <person name="Hrdy I."/>
            <person name="Horvathova L."/>
            <person name="Zubacova Z."/>
            <person name="Dolezal P."/>
            <person name="Malik S.B."/>
            <person name="Logsdon J.M. Jr."/>
            <person name="Henze K."/>
            <person name="Gupta A."/>
            <person name="Wang C.C."/>
            <person name="Dunne R.L."/>
            <person name="Upcroft J.A."/>
            <person name="Upcroft P."/>
            <person name="White O."/>
            <person name="Salzberg S.L."/>
            <person name="Tang P."/>
            <person name="Chiu C.-H."/>
            <person name="Lee Y.-S."/>
            <person name="Embley T.M."/>
            <person name="Coombs G.H."/>
            <person name="Mottram J.C."/>
            <person name="Tachezy J."/>
            <person name="Fraser-Liggett C.M."/>
            <person name="Johnson P.J."/>
        </authorList>
    </citation>
    <scope>NUCLEOTIDE SEQUENCE [LARGE SCALE GENOMIC DNA]</scope>
    <source>
        <strain evidence="3">G3</strain>
    </source>
</reference>
<keyword evidence="1" id="KW-0343">GTPase activation</keyword>
<dbReference type="GO" id="GO:1902531">
    <property type="term" value="P:regulation of intracellular signal transduction"/>
    <property type="evidence" value="ECO:0000318"/>
    <property type="project" value="GO_Central"/>
</dbReference>
<organism evidence="3 4">
    <name type="scientific">Trichomonas vaginalis (strain ATCC PRA-98 / G3)</name>
    <dbReference type="NCBI Taxonomy" id="412133"/>
    <lineage>
        <taxon>Eukaryota</taxon>
        <taxon>Metamonada</taxon>
        <taxon>Parabasalia</taxon>
        <taxon>Trichomonadida</taxon>
        <taxon>Trichomonadidae</taxon>
        <taxon>Trichomonas</taxon>
    </lineage>
</organism>
<protein>
    <submittedName>
        <fullName evidence="3">GTPase-activator protein, putative</fullName>
    </submittedName>
</protein>
<dbReference type="GO" id="GO:0005096">
    <property type="term" value="F:GTPase activator activity"/>
    <property type="evidence" value="ECO:0000318"/>
    <property type="project" value="GO_Central"/>
</dbReference>
<dbReference type="PANTHER" id="PTHR10194">
    <property type="entry name" value="RAS GTPASE-ACTIVATING PROTEINS"/>
    <property type="match status" value="1"/>
</dbReference>
<dbReference type="PANTHER" id="PTHR10194:SF60">
    <property type="entry name" value="RAS GTPASE-ACTIVATING PROTEIN RASKOL"/>
    <property type="match status" value="1"/>
</dbReference>
<dbReference type="VEuPathDB" id="TrichDB:TVAG_232110"/>
<evidence type="ECO:0000259" key="2">
    <source>
        <dbReference type="PROSITE" id="PS50018"/>
    </source>
</evidence>
<sequence length="604" mass="69443">MKKIGRWNQKFDFSKDVVTVEEKMEVVNKTLSVPFYHLEDFITFIQELVPKIPISTFKKSLSEQYYDFEDFDIAVCDDIANNNLDALFENPTLELEELQQALPNIIPPELVRPLISKVQDIYPLQPHQLIAELQDDVRASFAAIATLIRSNNRNDSFLLWLAHNLIRPDWHQCTGNDDKEIAKCGVFKKFGAFSSDTLYWALLSPNNNFQLINPEGQVEMNFKATTIDKSHSGNSLRVWRDSENIGIRLVKVFDELVDHWTTDDTQLAVFLPYSNGCPPPAVVVDAFRRLLLAEDTVVLRALFHHELFPVDVVGQQMIDSLFKIFSSKNLVHRFICTVVSSEFSHPGDLTETMVLRGNSHLTCLFKYFASKFAKDYYERVIKPVTDEVVSQGNVGIIKPEDENEWPEKQEKVAKLLNSVLDKLLSSGPYIPAQFHHLASILKICTAVVLRSKHAVYNALSSFMYLRFFTPAIVTPGNVIKDARPVPEFKTTTLPFSQLVQLPLNFQQFSMPKYEHLKKLNEDIMNRYAEIYNFTMEIAEYDRQAAYEQATDKEAFDATLWIVEHIAKSNSKKEFFKRVNEFREKEDEKTSVSFMLAAILANCFK</sequence>
<proteinExistence type="predicted"/>
<name>A2G2R5_TRIV3</name>
<dbReference type="AlphaFoldDB" id="A2G2R5"/>
<dbReference type="STRING" id="5722.A2G2R5"/>
<dbReference type="InterPro" id="IPR001936">
    <property type="entry name" value="RasGAP_dom"/>
</dbReference>
<keyword evidence="4" id="KW-1185">Reference proteome</keyword>
<dbReference type="SUPFAM" id="SSF48350">
    <property type="entry name" value="GTPase activation domain, GAP"/>
    <property type="match status" value="1"/>
</dbReference>
<evidence type="ECO:0000256" key="1">
    <source>
        <dbReference type="ARBA" id="ARBA00022468"/>
    </source>
</evidence>
<gene>
    <name evidence="3" type="ORF">TVAG_232110</name>
</gene>
<dbReference type="OrthoDB" id="775356at2759"/>
<evidence type="ECO:0000313" key="4">
    <source>
        <dbReference type="Proteomes" id="UP000001542"/>
    </source>
</evidence>
<dbReference type="RefSeq" id="XP_001301473.1">
    <property type="nucleotide sequence ID" value="XM_001301472.1"/>
</dbReference>
<dbReference type="CDD" id="cd04519">
    <property type="entry name" value="RasGAP"/>
    <property type="match status" value="1"/>
</dbReference>
<dbReference type="Pfam" id="PF00616">
    <property type="entry name" value="RasGAP"/>
    <property type="match status" value="1"/>
</dbReference>
<dbReference type="Proteomes" id="UP000001542">
    <property type="component" value="Unassembled WGS sequence"/>
</dbReference>
<dbReference type="SMART" id="SM00323">
    <property type="entry name" value="RasGAP"/>
    <property type="match status" value="1"/>
</dbReference>
<feature type="domain" description="Ras-GAP" evidence="2">
    <location>
        <begin position="313"/>
        <end position="504"/>
    </location>
</feature>
<dbReference type="KEGG" id="tva:4746204"/>
<dbReference type="VEuPathDB" id="TrichDB:TVAGG3_0567700"/>
<dbReference type="InterPro" id="IPR039360">
    <property type="entry name" value="Ras_GTPase"/>
</dbReference>
<accession>A2G2R5</accession>
<reference evidence="3" key="1">
    <citation type="submission" date="2006-10" db="EMBL/GenBank/DDBJ databases">
        <authorList>
            <person name="Amadeo P."/>
            <person name="Zhao Q."/>
            <person name="Wortman J."/>
            <person name="Fraser-Liggett C."/>
            <person name="Carlton J."/>
        </authorList>
    </citation>
    <scope>NUCLEOTIDE SEQUENCE</scope>
    <source>
        <strain evidence="3">G3</strain>
    </source>
</reference>
<dbReference type="Gene3D" id="1.10.506.10">
    <property type="entry name" value="GTPase Activation - p120gap, domain 1"/>
    <property type="match status" value="1"/>
</dbReference>
<dbReference type="InParanoid" id="A2G2R5"/>
<dbReference type="PROSITE" id="PS50018">
    <property type="entry name" value="RAS_GTPASE_ACTIV_2"/>
    <property type="match status" value="1"/>
</dbReference>
<dbReference type="InterPro" id="IPR008936">
    <property type="entry name" value="Rho_GTPase_activation_prot"/>
</dbReference>